<dbReference type="Proteomes" id="UP001566476">
    <property type="component" value="Unassembled WGS sequence"/>
</dbReference>
<proteinExistence type="predicted"/>
<protein>
    <submittedName>
        <fullName evidence="2">Cell wall-binding repeat-containing protein</fullName>
    </submittedName>
</protein>
<dbReference type="EMBL" id="JBGGTQ010000012">
    <property type="protein sequence ID" value="MEZ0494506.1"/>
    <property type="molecule type" value="Genomic_DNA"/>
</dbReference>
<evidence type="ECO:0000256" key="1">
    <source>
        <dbReference type="SAM" id="SignalP"/>
    </source>
</evidence>
<dbReference type="InterPro" id="IPR007253">
    <property type="entry name" value="Cell_wall-bd_2"/>
</dbReference>
<dbReference type="InterPro" id="IPR006311">
    <property type="entry name" value="TAT_signal"/>
</dbReference>
<sequence length="318" mass="33181">MHHRRLLTALAAATVLALAAAPAAQAADGRLAGADRYETAVAVSRAFEGSRYAPVFLATGENFPDALAAAAAAGADQSRVLLTGRYALPQSTLDELAARQPFGVYIVGGTPSVSTEVETALERLGYSVLRLDGEDRYDTSAVVAQILFDDPDTVFLATGENFPDALSGAAAAGSVGAPVLLVRPDGLPDPIRSALTDDFLPLEPSRFIVLGDERAVSNVVLDQIRALGFQGATFERLAGADRYATSVAVGRRFFPTSTHVVLAVGDDFPDALAAGPFAAATGAPLLLTQRTTTPAATQVELDRRQPSDRFFVGAAQPN</sequence>
<organism evidence="2 3">
    <name type="scientific">Kineococcus mangrovi</name>
    <dbReference type="NCBI Taxonomy" id="1660183"/>
    <lineage>
        <taxon>Bacteria</taxon>
        <taxon>Bacillati</taxon>
        <taxon>Actinomycetota</taxon>
        <taxon>Actinomycetes</taxon>
        <taxon>Kineosporiales</taxon>
        <taxon>Kineosporiaceae</taxon>
        <taxon>Kineococcus</taxon>
    </lineage>
</organism>
<comment type="caution">
    <text evidence="2">The sequence shown here is derived from an EMBL/GenBank/DDBJ whole genome shotgun (WGS) entry which is preliminary data.</text>
</comment>
<gene>
    <name evidence="2" type="ORF">AB2L28_19895</name>
</gene>
<dbReference type="RefSeq" id="WP_370720739.1">
    <property type="nucleotide sequence ID" value="NZ_JBGGTQ010000012.1"/>
</dbReference>
<dbReference type="InterPro" id="IPR051922">
    <property type="entry name" value="Bact_Sporulation_Assoc"/>
</dbReference>
<dbReference type="PROSITE" id="PS51318">
    <property type="entry name" value="TAT"/>
    <property type="match status" value="1"/>
</dbReference>
<dbReference type="PANTHER" id="PTHR30032:SF8">
    <property type="entry name" value="GERMINATION-SPECIFIC N-ACETYLMURAMOYL-L-ALANINE AMIDASE"/>
    <property type="match status" value="1"/>
</dbReference>
<evidence type="ECO:0000313" key="3">
    <source>
        <dbReference type="Proteomes" id="UP001566476"/>
    </source>
</evidence>
<dbReference type="Gene3D" id="3.40.50.12090">
    <property type="match status" value="1"/>
</dbReference>
<keyword evidence="3" id="KW-1185">Reference proteome</keyword>
<name>A0ABV4I745_9ACTN</name>
<evidence type="ECO:0000313" key="2">
    <source>
        <dbReference type="EMBL" id="MEZ0494506.1"/>
    </source>
</evidence>
<keyword evidence="1" id="KW-0732">Signal</keyword>
<reference evidence="2 3" key="1">
    <citation type="submission" date="2024-07" db="EMBL/GenBank/DDBJ databases">
        <authorList>
            <person name="Thanompreechachai J."/>
            <person name="Duangmal K."/>
        </authorList>
    </citation>
    <scope>NUCLEOTIDE SEQUENCE [LARGE SCALE GENOMIC DNA]</scope>
    <source>
        <strain evidence="2 3">TBRC 1896</strain>
    </source>
</reference>
<feature type="signal peptide" evidence="1">
    <location>
        <begin position="1"/>
        <end position="26"/>
    </location>
</feature>
<dbReference type="PANTHER" id="PTHR30032">
    <property type="entry name" value="N-ACETYLMURAMOYL-L-ALANINE AMIDASE-RELATED"/>
    <property type="match status" value="1"/>
</dbReference>
<feature type="chain" id="PRO_5046239998" evidence="1">
    <location>
        <begin position="27"/>
        <end position="318"/>
    </location>
</feature>
<accession>A0ABV4I745</accession>
<dbReference type="Pfam" id="PF04122">
    <property type="entry name" value="CW_binding_2"/>
    <property type="match status" value="3"/>
</dbReference>